<protein>
    <recommendedName>
        <fullName evidence="4">2-phosphoxylose phosphatase 1</fullName>
    </recommendedName>
    <alternativeName>
        <fullName evidence="5">Acid phosphatase-like protein 2</fullName>
    </alternativeName>
</protein>
<evidence type="ECO:0000256" key="2">
    <source>
        <dbReference type="ARBA" id="ARBA00022801"/>
    </source>
</evidence>
<dbReference type="Gene3D" id="3.40.50.1240">
    <property type="entry name" value="Phosphoglycerate mutase-like"/>
    <property type="match status" value="1"/>
</dbReference>
<dbReference type="Pfam" id="PF00328">
    <property type="entry name" value="His_Phos_2"/>
    <property type="match status" value="2"/>
</dbReference>
<keyword evidence="7" id="KW-1185">Reference proteome</keyword>
<evidence type="ECO:0000256" key="1">
    <source>
        <dbReference type="ARBA" id="ARBA00005375"/>
    </source>
</evidence>
<dbReference type="PANTHER" id="PTHR11567">
    <property type="entry name" value="ACID PHOSPHATASE-RELATED"/>
    <property type="match status" value="1"/>
</dbReference>
<reference evidence="6 7" key="1">
    <citation type="submission" date="2020-06" db="EMBL/GenBank/DDBJ databases">
        <authorList>
            <person name="Li R."/>
            <person name="Bekaert M."/>
        </authorList>
    </citation>
    <scope>NUCLEOTIDE SEQUENCE [LARGE SCALE GENOMIC DNA]</scope>
    <source>
        <strain evidence="7">wild</strain>
    </source>
</reference>
<dbReference type="AlphaFoldDB" id="A0A6J7ZYN6"/>
<dbReference type="GO" id="GO:0050650">
    <property type="term" value="P:chondroitin sulfate proteoglycan biosynthetic process"/>
    <property type="evidence" value="ECO:0007669"/>
    <property type="project" value="TreeGrafter"/>
</dbReference>
<sequence length="463" mass="53239">MRMKVKKKLLIICVICLLCIIIGIKTLYNWVQMEVVKDFTNELPHHNLMKTFLRPVEYCNSFHHINSGEEGDSSISGYSLELVHMVMRHGARTGMHRLPGIEVPTLSCKIESKFENISHFLDRTRQKWINQKNFGFDSSLYPNKNKCQGSDLTPFGMKQHIMTGRYLQRKYGNLLNITQLHIRSTGYTRTYQSAVAVLLGFLNHTYLSLVRINRSGEASFCSPSLFSGSCHCPGADKLLRKAKKEADQVEREDIDKRMLINRLRGVLETEISVGVSVFSLIDVLMTFACHAIPLPCSQNQRTCVSQSHLDLIFKIQDRVGKQMVSENRNYIKYAHLYLHPLLEEMADRMKKVARRKPVESFVLYSGHDITITPLATVLGIHNGKWPPFASRIVIELYKRTENKMHYFIKIFFNGEDVTSKASFCKKKTLKGFCKLKYFLDFVHTHLHNNGLESYEEGCSSTNL</sequence>
<evidence type="ECO:0000256" key="3">
    <source>
        <dbReference type="ARBA" id="ARBA00036311"/>
    </source>
</evidence>
<dbReference type="InterPro" id="IPR029033">
    <property type="entry name" value="His_PPase_superfam"/>
</dbReference>
<dbReference type="GO" id="GO:0016791">
    <property type="term" value="F:phosphatase activity"/>
    <property type="evidence" value="ECO:0007669"/>
    <property type="project" value="TreeGrafter"/>
</dbReference>
<comment type="similarity">
    <text evidence="1">Belongs to the histidine acid phosphatase family.</text>
</comment>
<dbReference type="EMBL" id="CACVKT020000513">
    <property type="protein sequence ID" value="CAC5359570.1"/>
    <property type="molecule type" value="Genomic_DNA"/>
</dbReference>
<evidence type="ECO:0000313" key="7">
    <source>
        <dbReference type="Proteomes" id="UP000507470"/>
    </source>
</evidence>
<dbReference type="CDD" id="cd07061">
    <property type="entry name" value="HP_HAP_like"/>
    <property type="match status" value="1"/>
</dbReference>
<comment type="catalytic activity">
    <reaction evidence="3">
        <text>3-O-[beta-D-GlcA-(1-&gt;3)-beta-D-Gal-(1-&gt;3)-beta-D-Gal-(1-&gt;4)-beta-D-2-O-P-Xyl]-L-seryl-[protein] + H2O = 3-O-(beta-D-GlcA-(1-&gt;3)-beta-D-Gal-(1-&gt;3)-beta-D-Gal-(1-&gt;4)-beta-D-Xyl)-L-seryl-[protein] + phosphate</text>
        <dbReference type="Rhea" id="RHEA:56512"/>
        <dbReference type="Rhea" id="RHEA-COMP:12573"/>
        <dbReference type="Rhea" id="RHEA-COMP:14559"/>
        <dbReference type="ChEBI" id="CHEBI:15377"/>
        <dbReference type="ChEBI" id="CHEBI:43474"/>
        <dbReference type="ChEBI" id="CHEBI:132093"/>
        <dbReference type="ChEBI" id="CHEBI:140495"/>
    </reaction>
</comment>
<dbReference type="Proteomes" id="UP000507470">
    <property type="component" value="Unassembled WGS sequence"/>
</dbReference>
<dbReference type="InterPro" id="IPR000560">
    <property type="entry name" value="His_Pase_clade-2"/>
</dbReference>
<dbReference type="GO" id="GO:0006024">
    <property type="term" value="P:glycosaminoglycan biosynthetic process"/>
    <property type="evidence" value="ECO:0007669"/>
    <property type="project" value="TreeGrafter"/>
</dbReference>
<dbReference type="InterPro" id="IPR050645">
    <property type="entry name" value="Histidine_acid_phosphatase"/>
</dbReference>
<dbReference type="GO" id="GO:0005794">
    <property type="term" value="C:Golgi apparatus"/>
    <property type="evidence" value="ECO:0007669"/>
    <property type="project" value="TreeGrafter"/>
</dbReference>
<gene>
    <name evidence="6" type="ORF">MCOR_2368</name>
</gene>
<evidence type="ECO:0000256" key="5">
    <source>
        <dbReference type="ARBA" id="ARBA00041499"/>
    </source>
</evidence>
<dbReference type="OrthoDB" id="10262962at2759"/>
<evidence type="ECO:0000256" key="4">
    <source>
        <dbReference type="ARBA" id="ARBA00040357"/>
    </source>
</evidence>
<accession>A0A6J7ZYN6</accession>
<keyword evidence="2 6" id="KW-0378">Hydrolase</keyword>
<dbReference type="PANTHER" id="PTHR11567:SF110">
    <property type="entry name" value="2-PHOSPHOXYLOSE PHOSPHATASE 1"/>
    <property type="match status" value="1"/>
</dbReference>
<evidence type="ECO:0000313" key="6">
    <source>
        <dbReference type="EMBL" id="CAC5359570.1"/>
    </source>
</evidence>
<proteinExistence type="inferred from homology"/>
<dbReference type="SUPFAM" id="SSF53254">
    <property type="entry name" value="Phosphoglycerate mutase-like"/>
    <property type="match status" value="1"/>
</dbReference>
<organism evidence="6 7">
    <name type="scientific">Mytilus coruscus</name>
    <name type="common">Sea mussel</name>
    <dbReference type="NCBI Taxonomy" id="42192"/>
    <lineage>
        <taxon>Eukaryota</taxon>
        <taxon>Metazoa</taxon>
        <taxon>Spiralia</taxon>
        <taxon>Lophotrochozoa</taxon>
        <taxon>Mollusca</taxon>
        <taxon>Bivalvia</taxon>
        <taxon>Autobranchia</taxon>
        <taxon>Pteriomorphia</taxon>
        <taxon>Mytilida</taxon>
        <taxon>Mytiloidea</taxon>
        <taxon>Mytilidae</taxon>
        <taxon>Mytilinae</taxon>
        <taxon>Mytilus</taxon>
    </lineage>
</organism>
<name>A0A6J7ZYN6_MYTCO</name>